<feature type="region of interest" description="Disordered" evidence="1">
    <location>
        <begin position="61"/>
        <end position="81"/>
    </location>
</feature>
<dbReference type="AlphaFoldDB" id="A0A060RSI8"/>
<feature type="compositionally biased region" description="Basic residues" evidence="1">
    <location>
        <begin position="71"/>
        <end position="81"/>
    </location>
</feature>
<dbReference type="VEuPathDB" id="PlasmoDB:PRG01_0942500"/>
<dbReference type="EMBL" id="HG810770">
    <property type="protein sequence ID" value="CDO64408.1"/>
    <property type="molecule type" value="Genomic_DNA"/>
</dbReference>
<gene>
    <name evidence="2" type="ORF">PRCDC_0932900</name>
</gene>
<reference evidence="2" key="2">
    <citation type="submission" date="2014-05" db="EMBL/GenBank/DDBJ databases">
        <title>The genome sequences of chimpanzee malaria parasites reveal the path to human adaptation.</title>
        <authorList>
            <person name="Otto T.D."/>
            <person name="Rayner J.C."/>
            <person name="Boehme U."/>
            <person name="Pain A."/>
            <person name="Spottiswoode N."/>
            <person name="Sanders M."/>
            <person name="Quail M."/>
            <person name="Ollomo B."/>
            <person name="Renaud F."/>
            <person name="Thomas A.W."/>
            <person name="Prugnolle F."/>
            <person name="Conway D.J."/>
            <person name="Newbold C."/>
            <person name="Berriman M."/>
        </authorList>
    </citation>
    <scope>NUCLEOTIDE SEQUENCE [LARGE SCALE GENOMIC DNA]</scope>
    <source>
        <strain evidence="2">CDC</strain>
    </source>
</reference>
<sequence length="539" mass="65591">MNKNTSRYNKNKISKDNYEDLKEENQLFFKSLTKINNIYSSILGSSNSSYYFHTYDKNNSTYKSDEENDNHKKRNKKKKKKKQKIYIYDTIITTNKDDILSKNKKQNYASKEDNMYLSYSSKTNKSYTLKKDHSYTFYRTKSTNSLSSYKYTTKYITQYPTFKYCKSIKSKAFKIEKKETKKKHRYKQKNMKKFMKKDINKYIYHQSKKYTSINKINYFNHKNYIIYKNQTYNSPQLNYNTQSYKSISSSTNNISLTMQEKNKNNKKKLLHRKNFNCYYCNNYQCDCDQLSKEEYIKYILLTMKKQKNKVNSLEKNTERILDIVELLLYKRMKEIYLWKKIICSQERYKELYPPVFYFNNNDPLIDTLDKQKKFLPKIPADQHLTSYSGPSAFEIFGKYYTSYKIFFKLIKVNIKSYDIHQPSFTFKNFFYKPFLCSDSFELFNHYQNRQLYLNNHIRKTYKKRKQKCIEHIKDINKVNYGAHMCNLKKVNNFSACTGKYDLEKRKYINRHKFNFIKMDEIPNELIELLKYKNIHIKNF</sequence>
<keyword evidence="3" id="KW-1185">Reference proteome</keyword>
<name>A0A060RSI8_PLARE</name>
<evidence type="ECO:0000313" key="3">
    <source>
        <dbReference type="Proteomes" id="UP000027581"/>
    </source>
</evidence>
<reference evidence="2" key="1">
    <citation type="submission" date="2014-01" db="EMBL/GenBank/DDBJ databases">
        <authorList>
            <person name="Aslett M."/>
        </authorList>
    </citation>
    <scope>NUCLEOTIDE SEQUENCE</scope>
    <source>
        <strain evidence="2">CDC</strain>
    </source>
</reference>
<dbReference type="VEuPathDB" id="PlasmoDB:PRCDC_0932900"/>
<protein>
    <submittedName>
        <fullName evidence="2">Uncharacterized protein</fullName>
    </submittedName>
</protein>
<accession>A0A060RSI8</accession>
<proteinExistence type="predicted"/>
<dbReference type="Proteomes" id="UP000027581">
    <property type="component" value="Unassembled WGS sequence"/>
</dbReference>
<organism evidence="2 3">
    <name type="scientific">Plasmodium reichenowi</name>
    <dbReference type="NCBI Taxonomy" id="5854"/>
    <lineage>
        <taxon>Eukaryota</taxon>
        <taxon>Sar</taxon>
        <taxon>Alveolata</taxon>
        <taxon>Apicomplexa</taxon>
        <taxon>Aconoidasida</taxon>
        <taxon>Haemosporida</taxon>
        <taxon>Plasmodiidae</taxon>
        <taxon>Plasmodium</taxon>
        <taxon>Plasmodium (Laverania)</taxon>
    </lineage>
</organism>
<evidence type="ECO:0000256" key="1">
    <source>
        <dbReference type="SAM" id="MobiDB-lite"/>
    </source>
</evidence>
<evidence type="ECO:0000313" key="2">
    <source>
        <dbReference type="EMBL" id="CDO64408.1"/>
    </source>
</evidence>